<dbReference type="EMBL" id="NISI01000002">
    <property type="protein sequence ID" value="OWR04651.1"/>
    <property type="molecule type" value="Genomic_DNA"/>
</dbReference>
<name>A0A254N9F3_9BURK</name>
<dbReference type="GO" id="GO:0020037">
    <property type="term" value="F:heme binding"/>
    <property type="evidence" value="ECO:0007669"/>
    <property type="project" value="TreeGrafter"/>
</dbReference>
<sequence length="180" mass="20019">MPMTSPARYTPVAIVLHWLLALAIIGAFCMGVYMSDLPFSPTRLKLYNWHKWAGVTILALSALRLLWRLTHRPPADAPMPAWQARAAHAVHLLLYITFFAVPLTGWAMSSAKGYPIVWFGVLPLPDFVPKDHDLGELLEQVHAALAWGLAVLVLAHVGGALKHQFIDRDGLLARMSLRRS</sequence>
<dbReference type="GO" id="GO:0022904">
    <property type="term" value="P:respiratory electron transport chain"/>
    <property type="evidence" value="ECO:0007669"/>
    <property type="project" value="InterPro"/>
</dbReference>
<comment type="subcellular location">
    <subcellularLocation>
        <location evidence="2">Cell membrane</location>
        <topology evidence="2">Multi-pass membrane protein</topology>
    </subcellularLocation>
</comment>
<dbReference type="SUPFAM" id="SSF81342">
    <property type="entry name" value="Transmembrane di-heme cytochromes"/>
    <property type="match status" value="1"/>
</dbReference>
<evidence type="ECO:0000256" key="4">
    <source>
        <dbReference type="ARBA" id="ARBA00022475"/>
    </source>
</evidence>
<keyword evidence="11 13" id="KW-0472">Membrane</keyword>
<evidence type="ECO:0000256" key="10">
    <source>
        <dbReference type="ARBA" id="ARBA00023004"/>
    </source>
</evidence>
<evidence type="ECO:0000256" key="11">
    <source>
        <dbReference type="ARBA" id="ARBA00023136"/>
    </source>
</evidence>
<keyword evidence="7" id="KW-0479">Metal-binding</keyword>
<keyword evidence="5" id="KW-0349">Heme</keyword>
<dbReference type="OrthoDB" id="8536275at2"/>
<comment type="cofactor">
    <cofactor evidence="1">
        <name>heme b</name>
        <dbReference type="ChEBI" id="CHEBI:60344"/>
    </cofactor>
</comment>
<comment type="caution">
    <text evidence="15">The sequence shown here is derived from an EMBL/GenBank/DDBJ whole genome shotgun (WGS) entry which is preliminary data.</text>
</comment>
<evidence type="ECO:0000256" key="9">
    <source>
        <dbReference type="ARBA" id="ARBA00022989"/>
    </source>
</evidence>
<dbReference type="Pfam" id="PF01292">
    <property type="entry name" value="Ni_hydr_CYTB"/>
    <property type="match status" value="1"/>
</dbReference>
<dbReference type="PANTHER" id="PTHR30529:SF1">
    <property type="entry name" value="CYTOCHROME B561 HOMOLOG 2"/>
    <property type="match status" value="1"/>
</dbReference>
<keyword evidence="16" id="KW-1185">Reference proteome</keyword>
<organism evidence="15 16">
    <name type="scientific">Roseateles puraquae</name>
    <dbReference type="NCBI Taxonomy" id="431059"/>
    <lineage>
        <taxon>Bacteria</taxon>
        <taxon>Pseudomonadati</taxon>
        <taxon>Pseudomonadota</taxon>
        <taxon>Betaproteobacteria</taxon>
        <taxon>Burkholderiales</taxon>
        <taxon>Sphaerotilaceae</taxon>
        <taxon>Roseateles</taxon>
    </lineage>
</organism>
<dbReference type="InterPro" id="IPR011577">
    <property type="entry name" value="Cyt_b561_bac/Ni-Hgenase"/>
</dbReference>
<evidence type="ECO:0000259" key="14">
    <source>
        <dbReference type="Pfam" id="PF01292"/>
    </source>
</evidence>
<proteinExistence type="inferred from homology"/>
<evidence type="ECO:0000256" key="1">
    <source>
        <dbReference type="ARBA" id="ARBA00001970"/>
    </source>
</evidence>
<evidence type="ECO:0000256" key="13">
    <source>
        <dbReference type="SAM" id="Phobius"/>
    </source>
</evidence>
<evidence type="ECO:0000256" key="3">
    <source>
        <dbReference type="ARBA" id="ARBA00022448"/>
    </source>
</evidence>
<dbReference type="InterPro" id="IPR052168">
    <property type="entry name" value="Cytochrome_b561_oxidase"/>
</dbReference>
<gene>
    <name evidence="15" type="ORF">CDO81_08710</name>
</gene>
<feature type="domain" description="Cytochrome b561 bacterial/Ni-hydrogenase" evidence="14">
    <location>
        <begin position="8"/>
        <end position="175"/>
    </location>
</feature>
<feature type="transmembrane region" description="Helical" evidence="13">
    <location>
        <begin position="88"/>
        <end position="108"/>
    </location>
</feature>
<reference evidence="15 16" key="1">
    <citation type="journal article" date="2007" name="Int. J. Syst. Evol. Microbiol.">
        <title>Description of Pelomonas aquatica sp. nov. and Pelomonas puraquae sp. nov., isolated from industrial and haemodialysis water.</title>
        <authorList>
            <person name="Gomila M."/>
            <person name="Bowien B."/>
            <person name="Falsen E."/>
            <person name="Moore E.R."/>
            <person name="Lalucat J."/>
        </authorList>
    </citation>
    <scope>NUCLEOTIDE SEQUENCE [LARGE SCALE GENOMIC DNA]</scope>
    <source>
        <strain evidence="15 16">CCUG 52769</strain>
    </source>
</reference>
<keyword evidence="3" id="KW-0813">Transport</keyword>
<keyword evidence="6 13" id="KW-0812">Transmembrane</keyword>
<dbReference type="GO" id="GO:0005886">
    <property type="term" value="C:plasma membrane"/>
    <property type="evidence" value="ECO:0007669"/>
    <property type="project" value="UniProtKB-SubCell"/>
</dbReference>
<evidence type="ECO:0000313" key="15">
    <source>
        <dbReference type="EMBL" id="OWR04651.1"/>
    </source>
</evidence>
<dbReference type="PANTHER" id="PTHR30529">
    <property type="entry name" value="CYTOCHROME B561"/>
    <property type="match status" value="1"/>
</dbReference>
<evidence type="ECO:0000256" key="2">
    <source>
        <dbReference type="ARBA" id="ARBA00004651"/>
    </source>
</evidence>
<dbReference type="GO" id="GO:0009055">
    <property type="term" value="F:electron transfer activity"/>
    <property type="evidence" value="ECO:0007669"/>
    <property type="project" value="InterPro"/>
</dbReference>
<evidence type="ECO:0000256" key="6">
    <source>
        <dbReference type="ARBA" id="ARBA00022692"/>
    </source>
</evidence>
<keyword evidence="9 13" id="KW-1133">Transmembrane helix</keyword>
<keyword evidence="4" id="KW-1003">Cell membrane</keyword>
<feature type="transmembrane region" description="Helical" evidence="13">
    <location>
        <begin position="141"/>
        <end position="161"/>
    </location>
</feature>
<accession>A0A254N9F3</accession>
<evidence type="ECO:0000256" key="7">
    <source>
        <dbReference type="ARBA" id="ARBA00022723"/>
    </source>
</evidence>
<keyword evidence="8" id="KW-0249">Electron transport</keyword>
<feature type="transmembrane region" description="Helical" evidence="13">
    <location>
        <begin position="12"/>
        <end position="34"/>
    </location>
</feature>
<keyword evidence="10" id="KW-0408">Iron</keyword>
<dbReference type="Proteomes" id="UP000197446">
    <property type="component" value="Unassembled WGS sequence"/>
</dbReference>
<dbReference type="GO" id="GO:0046872">
    <property type="term" value="F:metal ion binding"/>
    <property type="evidence" value="ECO:0007669"/>
    <property type="project" value="UniProtKB-KW"/>
</dbReference>
<evidence type="ECO:0000256" key="12">
    <source>
        <dbReference type="ARBA" id="ARBA00037975"/>
    </source>
</evidence>
<dbReference type="InterPro" id="IPR016174">
    <property type="entry name" value="Di-haem_cyt_TM"/>
</dbReference>
<evidence type="ECO:0000256" key="5">
    <source>
        <dbReference type="ARBA" id="ARBA00022617"/>
    </source>
</evidence>
<evidence type="ECO:0000313" key="16">
    <source>
        <dbReference type="Proteomes" id="UP000197446"/>
    </source>
</evidence>
<dbReference type="RefSeq" id="WP_088482786.1">
    <property type="nucleotide sequence ID" value="NZ_NISI01000002.1"/>
</dbReference>
<dbReference type="AlphaFoldDB" id="A0A254N9F3"/>
<evidence type="ECO:0000256" key="8">
    <source>
        <dbReference type="ARBA" id="ARBA00022982"/>
    </source>
</evidence>
<dbReference type="Gene3D" id="1.20.950.20">
    <property type="entry name" value="Transmembrane di-heme cytochromes, Chain C"/>
    <property type="match status" value="1"/>
</dbReference>
<feature type="transmembrane region" description="Helical" evidence="13">
    <location>
        <begin position="49"/>
        <end position="67"/>
    </location>
</feature>
<comment type="similarity">
    <text evidence="12">Belongs to the cytochrome b561 family.</text>
</comment>
<protein>
    <submittedName>
        <fullName evidence="15">Cytochrome b</fullName>
    </submittedName>
</protein>